<dbReference type="AlphaFoldDB" id="A0A183N472"/>
<evidence type="ECO:0000256" key="4">
    <source>
        <dbReference type="ARBA" id="ARBA00026184"/>
    </source>
</evidence>
<dbReference type="PRINTS" id="PR00320">
    <property type="entry name" value="GPROTEINBRPT"/>
</dbReference>
<dbReference type="SMART" id="SM00320">
    <property type="entry name" value="WD40"/>
    <property type="match status" value="7"/>
</dbReference>
<comment type="subcellular location">
    <subcellularLocation>
        <location evidence="1">Nucleus speckle</location>
    </subcellularLocation>
</comment>
<gene>
    <name evidence="5" type="ORF">SMRZ_LOCUS23097</name>
</gene>
<protein>
    <recommendedName>
        <fullName evidence="4">WD40 repeat-containing protein SMU1</fullName>
    </recommendedName>
</protein>
<proteinExistence type="predicted"/>
<dbReference type="InterPro" id="IPR006595">
    <property type="entry name" value="CTLH_C"/>
</dbReference>
<dbReference type="PROSITE" id="PS50294">
    <property type="entry name" value="WD_REPEATS_REGION"/>
    <property type="match status" value="4"/>
</dbReference>
<dbReference type="Pfam" id="PF00400">
    <property type="entry name" value="WD40"/>
    <property type="match status" value="5"/>
</dbReference>
<keyword evidence="2" id="KW-0853">WD repeat</keyword>
<dbReference type="Proteomes" id="UP000277204">
    <property type="component" value="Unassembled WGS sequence"/>
</dbReference>
<reference evidence="5 6" key="1">
    <citation type="submission" date="2018-11" db="EMBL/GenBank/DDBJ databases">
        <authorList>
            <consortium name="Pathogen Informatics"/>
        </authorList>
    </citation>
    <scope>NUCLEOTIDE SEQUENCE [LARGE SCALE GENOMIC DNA]</scope>
    <source>
        <strain evidence="5 6">Zambia</strain>
    </source>
</reference>
<dbReference type="STRING" id="48269.A0A183N472"/>
<sequence>MASVVEETGISLNTVDSVEGFMTEITSGHWDTVLQVVQNLKLPDHKLMDLYEQAYLEGQSKEKRRQAIAASLSGDVNVVAPSRLRALLSQALKWQQHQGLLPPGTAIDVFRGKAALKELEDEKPPATVAVGQKCHVECARFSPDGQFLVSGSLDGFIEVWNFTTGKLRKDLKYQAQDTFMMMEDTVLCLAFSRDSELLAAGSSDGLVKIWRIQYGQCIRRIEKAHQKGVTAIQFSRDNINVLTASFDHMIRTYSVKSGKMLREFIGHTGVVNCLVFLPDGDHFLSGSSDGSVKIWSYRSGECINSFKVNYRYCTIAIIDVVAFLCIHFNVSQATPMVIETVSSLLGREVPIHSIILFPQDPDHFLVGSRSNTVAIMNAQGQVVQSFTNNKRENGDIIDCTLSGRGEWIYCVAEDQSLYCFSVRSGGKLEHTLHVHDKSIIGCAHHPHQNLLATYAEDGLLKLWKP</sequence>
<dbReference type="SUPFAM" id="SSF50978">
    <property type="entry name" value="WD40 repeat-like"/>
    <property type="match status" value="1"/>
</dbReference>
<dbReference type="Gene3D" id="2.130.10.10">
    <property type="entry name" value="YVTN repeat-like/Quinoprotein amine dehydrogenase"/>
    <property type="match status" value="3"/>
</dbReference>
<dbReference type="GO" id="GO:0000398">
    <property type="term" value="P:mRNA splicing, via spliceosome"/>
    <property type="evidence" value="ECO:0007669"/>
    <property type="project" value="InterPro"/>
</dbReference>
<dbReference type="EMBL" id="UZAI01019511">
    <property type="protein sequence ID" value="VDP45834.1"/>
    <property type="molecule type" value="Genomic_DNA"/>
</dbReference>
<dbReference type="InterPro" id="IPR001680">
    <property type="entry name" value="WD40_rpt"/>
</dbReference>
<name>A0A183N472_9TREM</name>
<dbReference type="InterPro" id="IPR019775">
    <property type="entry name" value="WD40_repeat_CS"/>
</dbReference>
<dbReference type="InterPro" id="IPR045184">
    <property type="entry name" value="SMU1"/>
</dbReference>
<dbReference type="GO" id="GO:0016607">
    <property type="term" value="C:nuclear speck"/>
    <property type="evidence" value="ECO:0007669"/>
    <property type="project" value="UniProtKB-SubCell"/>
</dbReference>
<dbReference type="PROSITE" id="PS50897">
    <property type="entry name" value="CTLH"/>
    <property type="match status" value="1"/>
</dbReference>
<evidence type="ECO:0000256" key="2">
    <source>
        <dbReference type="ARBA" id="ARBA00022574"/>
    </source>
</evidence>
<evidence type="ECO:0000313" key="6">
    <source>
        <dbReference type="Proteomes" id="UP000277204"/>
    </source>
</evidence>
<evidence type="ECO:0000256" key="1">
    <source>
        <dbReference type="ARBA" id="ARBA00004324"/>
    </source>
</evidence>
<evidence type="ECO:0000313" key="5">
    <source>
        <dbReference type="EMBL" id="VDP45834.1"/>
    </source>
</evidence>
<dbReference type="InterPro" id="IPR036322">
    <property type="entry name" value="WD40_repeat_dom_sf"/>
</dbReference>
<accession>A0A183N472</accession>
<dbReference type="PANTHER" id="PTHR22848">
    <property type="entry name" value="WD40 REPEAT PROTEIN"/>
    <property type="match status" value="1"/>
</dbReference>
<dbReference type="CDD" id="cd00200">
    <property type="entry name" value="WD40"/>
    <property type="match status" value="1"/>
</dbReference>
<dbReference type="PROSITE" id="PS50082">
    <property type="entry name" value="WD_REPEATS_2"/>
    <property type="match status" value="5"/>
</dbReference>
<dbReference type="PROSITE" id="PS00678">
    <property type="entry name" value="WD_REPEATS_1"/>
    <property type="match status" value="1"/>
</dbReference>
<organism evidence="5 6">
    <name type="scientific">Schistosoma margrebowiei</name>
    <dbReference type="NCBI Taxonomy" id="48269"/>
    <lineage>
        <taxon>Eukaryota</taxon>
        <taxon>Metazoa</taxon>
        <taxon>Spiralia</taxon>
        <taxon>Lophotrochozoa</taxon>
        <taxon>Platyhelminthes</taxon>
        <taxon>Trematoda</taxon>
        <taxon>Digenea</taxon>
        <taxon>Strigeidida</taxon>
        <taxon>Schistosomatoidea</taxon>
        <taxon>Schistosomatidae</taxon>
        <taxon>Schistosoma</taxon>
    </lineage>
</organism>
<dbReference type="InterPro" id="IPR020472">
    <property type="entry name" value="WD40_PAC1"/>
</dbReference>
<keyword evidence="6" id="KW-1185">Reference proteome</keyword>
<evidence type="ECO:0000256" key="3">
    <source>
        <dbReference type="ARBA" id="ARBA00022737"/>
    </source>
</evidence>
<keyword evidence="3" id="KW-0677">Repeat</keyword>
<dbReference type="InterPro" id="IPR015943">
    <property type="entry name" value="WD40/YVTN_repeat-like_dom_sf"/>
</dbReference>